<evidence type="ECO:0000259" key="1">
    <source>
        <dbReference type="Pfam" id="PF00561"/>
    </source>
</evidence>
<protein>
    <recommendedName>
        <fullName evidence="1">AB hydrolase-1 domain-containing protein</fullName>
    </recommendedName>
</protein>
<evidence type="ECO:0000313" key="2">
    <source>
        <dbReference type="EMBL" id="TMW57396.1"/>
    </source>
</evidence>
<feature type="domain" description="AB hydrolase-1" evidence="1">
    <location>
        <begin position="58"/>
        <end position="302"/>
    </location>
</feature>
<keyword evidence="3" id="KW-1185">Reference proteome</keyword>
<dbReference type="OrthoDB" id="19657at2759"/>
<dbReference type="PANTHER" id="PTHR43433">
    <property type="entry name" value="HYDROLASE, ALPHA/BETA FOLD FAMILY PROTEIN"/>
    <property type="match status" value="1"/>
</dbReference>
<comment type="caution">
    <text evidence="2">The sequence shown here is derived from an EMBL/GenBank/DDBJ whole genome shotgun (WGS) entry which is preliminary data.</text>
</comment>
<dbReference type="SUPFAM" id="SSF53474">
    <property type="entry name" value="alpha/beta-Hydrolases"/>
    <property type="match status" value="1"/>
</dbReference>
<dbReference type="EMBL" id="SPLM01000144">
    <property type="protein sequence ID" value="TMW57396.1"/>
    <property type="molecule type" value="Genomic_DNA"/>
</dbReference>
<dbReference type="AlphaFoldDB" id="A0A8K1C6A9"/>
<dbReference type="Pfam" id="PF00561">
    <property type="entry name" value="Abhydrolase_1"/>
    <property type="match status" value="1"/>
</dbReference>
<evidence type="ECO:0000313" key="3">
    <source>
        <dbReference type="Proteomes" id="UP000794436"/>
    </source>
</evidence>
<dbReference type="Gene3D" id="3.40.50.1820">
    <property type="entry name" value="alpha/beta hydrolase"/>
    <property type="match status" value="1"/>
</dbReference>
<dbReference type="Proteomes" id="UP000794436">
    <property type="component" value="Unassembled WGS sequence"/>
</dbReference>
<organism evidence="2 3">
    <name type="scientific">Pythium oligandrum</name>
    <name type="common">Mycoparasitic fungus</name>
    <dbReference type="NCBI Taxonomy" id="41045"/>
    <lineage>
        <taxon>Eukaryota</taxon>
        <taxon>Sar</taxon>
        <taxon>Stramenopiles</taxon>
        <taxon>Oomycota</taxon>
        <taxon>Peronosporomycetes</taxon>
        <taxon>Pythiales</taxon>
        <taxon>Pythiaceae</taxon>
        <taxon>Pythium</taxon>
    </lineage>
</organism>
<dbReference type="InterPro" id="IPR050471">
    <property type="entry name" value="AB_hydrolase"/>
</dbReference>
<name>A0A8K1C6A9_PYTOL</name>
<accession>A0A8K1C6A9</accession>
<dbReference type="InterPro" id="IPR000073">
    <property type="entry name" value="AB_hydrolase_1"/>
</dbReference>
<proteinExistence type="predicted"/>
<dbReference type="InterPro" id="IPR029058">
    <property type="entry name" value="AB_hydrolase_fold"/>
</dbReference>
<dbReference type="PANTHER" id="PTHR43433:SF5">
    <property type="entry name" value="AB HYDROLASE-1 DOMAIN-CONTAINING PROTEIN"/>
    <property type="match status" value="1"/>
</dbReference>
<sequence>MPDTPARGFRLQRHVDTLYTESKHFAPERKRLVKISTGVNIEYVIHEHQRPDATKEDRIVLVMGFQEVKEAWTPNVDQLLHQWPVDSNLKILTFDNRGAGRSDATWGRYTTSQLATDTLALMDHLEWQDAHIIGMSMGGMIAQELASAAPERVKSLSLLVTSRGKYVNDRDDGTLRRILFTRDPDAVTKLVVNMLYPKAFTTQIMADSDEPIYQKLVAFHRQRIDNAAPSSFIGWMGQMLAIITHYVSDERLTAIAQAGFPVLIIGCGEDDLIPGRELETLAAHIKGTHVKYVAYEDGGHLVTVQYMDEVTKELLDTFHRASS</sequence>
<dbReference type="PRINTS" id="PR00111">
    <property type="entry name" value="ABHYDROLASE"/>
</dbReference>
<reference evidence="2" key="1">
    <citation type="submission" date="2019-03" db="EMBL/GenBank/DDBJ databases">
        <title>Long read genome sequence of the mycoparasitic Pythium oligandrum ATCC 38472 isolated from sugarbeet rhizosphere.</title>
        <authorList>
            <person name="Gaulin E."/>
        </authorList>
    </citation>
    <scope>NUCLEOTIDE SEQUENCE</scope>
    <source>
        <strain evidence="2">ATCC 38472_TT</strain>
    </source>
</reference>
<gene>
    <name evidence="2" type="ORF">Poli38472_003321</name>
</gene>